<keyword evidence="2" id="KW-0812">Transmembrane</keyword>
<sequence length="652" mass="72182">MDIHYHDANRKLRTLATVTGQAVDTHPSFPQADNAESVISEVDPLVSSHAISNRWRPSLRTSRKEPDIELSHLQPDGFNNDKGPTRQQPTWSRVGAFEKITPFLALIPTTSISVFLLVSNVKRWELSDELHGTIEKNRAITQVAVQVISSILALLHLFVIGKLLQWMLRLHLTTKPMSLEALQFWTSMLAQQWRPTLRWRFLLPLAVFILICLGPAALWVGALTPVTAEGSREASLSLPSYGNTEILLSNWTQRLGLQSTRTPRGFFTYNVGELSTGKIIETAASATTVDGSARRHSKMDNTGYFYNGRSYGVGVSIGLVDDDIVRNQYVTNYTFQEAGYKAISTCIHNSTTDYHLECHTDSTFPYCSALGRLPNSLAEGFANYPSWGPGNIVAVAVTSDPTRPGRMLGIAAGSKYTLLNTTQCELQFVPTLFNITVDPIGKTIEVTPLKVTGISDIEPKGNLTFLANWQYTLIASDQTNLYSSLIGNAMYTNIENYKISQEATGHQAGSESDVALRALEESFDASMDDILSGYAAAQLMGANVTQETRVEVYRTVLRLGQEAWILTVLVLNLVLIFAATEEAVRTRCWKDLDEFDFTDLRDMVIGTAQGDVKDVIETILSTNNHGNLLVSRRGTVLDIHYSGTAGKKRDEY</sequence>
<feature type="region of interest" description="Disordered" evidence="1">
    <location>
        <begin position="70"/>
        <end position="89"/>
    </location>
</feature>
<proteinExistence type="predicted"/>
<accession>A0AAD9YKN4</accession>
<comment type="caution">
    <text evidence="3">The sequence shown here is derived from an EMBL/GenBank/DDBJ whole genome shotgun (WGS) entry which is preliminary data.</text>
</comment>
<evidence type="ECO:0000256" key="1">
    <source>
        <dbReference type="SAM" id="MobiDB-lite"/>
    </source>
</evidence>
<keyword evidence="2" id="KW-0472">Membrane</keyword>
<evidence type="ECO:0000313" key="4">
    <source>
        <dbReference type="Proteomes" id="UP001281614"/>
    </source>
</evidence>
<organism evidence="3 4">
    <name type="scientific">Colletotrichum kahawae</name>
    <name type="common">Coffee berry disease fungus</name>
    <dbReference type="NCBI Taxonomy" id="34407"/>
    <lineage>
        <taxon>Eukaryota</taxon>
        <taxon>Fungi</taxon>
        <taxon>Dikarya</taxon>
        <taxon>Ascomycota</taxon>
        <taxon>Pezizomycotina</taxon>
        <taxon>Sordariomycetes</taxon>
        <taxon>Hypocreomycetidae</taxon>
        <taxon>Glomerellales</taxon>
        <taxon>Glomerellaceae</taxon>
        <taxon>Colletotrichum</taxon>
        <taxon>Colletotrichum gloeosporioides species complex</taxon>
    </lineage>
</organism>
<evidence type="ECO:0000313" key="3">
    <source>
        <dbReference type="EMBL" id="KAK2769906.1"/>
    </source>
</evidence>
<dbReference type="EMBL" id="VYYT01000103">
    <property type="protein sequence ID" value="KAK2769906.1"/>
    <property type="molecule type" value="Genomic_DNA"/>
</dbReference>
<keyword evidence="4" id="KW-1185">Reference proteome</keyword>
<dbReference type="AlphaFoldDB" id="A0AAD9YKN4"/>
<feature type="transmembrane region" description="Helical" evidence="2">
    <location>
        <begin position="201"/>
        <end position="222"/>
    </location>
</feature>
<keyword evidence="2" id="KW-1133">Transmembrane helix</keyword>
<gene>
    <name evidence="3" type="ORF">CKAH01_14921</name>
</gene>
<dbReference type="Proteomes" id="UP001281614">
    <property type="component" value="Unassembled WGS sequence"/>
</dbReference>
<reference evidence="3" key="1">
    <citation type="submission" date="2023-02" db="EMBL/GenBank/DDBJ databases">
        <title>Colletotrichum kahawae CIFC_Que2 genome sequencing and assembly.</title>
        <authorList>
            <person name="Baroncelli R."/>
        </authorList>
    </citation>
    <scope>NUCLEOTIDE SEQUENCE</scope>
    <source>
        <strain evidence="3">CIFC_Que2</strain>
    </source>
</reference>
<feature type="transmembrane region" description="Helical" evidence="2">
    <location>
        <begin position="139"/>
        <end position="160"/>
    </location>
</feature>
<protein>
    <submittedName>
        <fullName evidence="3">Uncharacterized protein</fullName>
    </submittedName>
</protein>
<evidence type="ECO:0000256" key="2">
    <source>
        <dbReference type="SAM" id="Phobius"/>
    </source>
</evidence>
<feature type="transmembrane region" description="Helical" evidence="2">
    <location>
        <begin position="100"/>
        <end position="119"/>
    </location>
</feature>
<name>A0AAD9YKN4_COLKA</name>